<evidence type="ECO:0000256" key="1">
    <source>
        <dbReference type="ARBA" id="ARBA00006854"/>
    </source>
</evidence>
<feature type="domain" description="Wings apart-like protein C-terminal" evidence="3">
    <location>
        <begin position="565"/>
        <end position="909"/>
    </location>
</feature>
<dbReference type="Gene3D" id="1.25.10.10">
    <property type="entry name" value="Leucine-rich Repeat Variant"/>
    <property type="match status" value="2"/>
</dbReference>
<sequence>MATLHGTSASRKKTTTYGKTARRRIPDYGFNNLMGRKSKTPDRETEIPRHRVTSAAPETLMLPRKITPSKVKPVRPRSRSRTPSGKAVDIFDMPESDDDLPVSKARKAGGMAPKQKPAPYRPMSQLLMPKTRVEISDVPESEDDAPAPKHARKSAPRAPPAKLRSILRHSPPKAPSPPTKDIYDIPSDDEPFKPVEKAANTARSKQKALSARQRSVPTQSPAITPNRDIFDFPSSDEVTATPMFKITKRISPAGHKPPASELEDFITRKRLKVSQVEPSFKKLPSNNSRPSQNPRAMKPRGRRNTSPKTGQIAKMAAQSEVQRSLEETVGKTIEAIQTPGKLSMSPEPATLSISLSDVHMADANPSEGHFSPQGKKMWEALLGTDGSEDGSAGSGSDVMEVETRTVLFKAGKPEPRVRNRLFQSAGVSRSARKISTKQPRRRLIDSLVEQAVSSSEEHEFGDEISSRDYSTEPDTVMEDVASSQNVLTSAPESQSSQTAGPKFTYAKQRSMLNEEDLMASLSMELPAISVQNDRRRSRRASIPSIKQLSSFKEDMGDEDDSVAAIRSVHELRHAGANNRFLDDIQDMLERIGSPGRTASSMRRSGLLDLACKMQDKTFSRQFRSNGIEQKLFLHLGQETDIITGFLMVSILISLLNEGTMPHIVAHLRLQGITRLFIRLLTCQTGIVVVAKDRKSNMSRVAISLLSEHQDFMMNLPGAGWEEHARPRALSPRTVALKCLELMVRQTREAGQTGDIFSKELTTQLFAIVKSASNDRSWALPWDEVAIDFYLALSALESHSLAARTTKDEAIWINEFLPIVADTLHTALIRPLGEFGILQSLLIRLTLHTTNNNPRASDIFANVPLMSAMGQVLVSRFEQIARFILEEDLLLAVDQLVLVLGAMINFAECSPSCQQSLHSLKGKPNDPLDKLVQTFAESIESTSQADSFIATHKNVAIAYLSVLLGYLSLNASLSVRIQAKLPRKSLRPVVASIEEFISMHKSVDMMAADEDGHNPQTALTERLEGLVRRMKEVNGS</sequence>
<comment type="caution">
    <text evidence="4">The sequence shown here is derived from an EMBL/GenBank/DDBJ whole genome shotgun (WGS) entry which is preliminary data.</text>
</comment>
<dbReference type="EMBL" id="JAUBYV010000002">
    <property type="protein sequence ID" value="KAK2628442.1"/>
    <property type="molecule type" value="Genomic_DNA"/>
</dbReference>
<dbReference type="AlphaFoldDB" id="A0AAD9WE82"/>
<dbReference type="InterPro" id="IPR022771">
    <property type="entry name" value="WAPL_C"/>
</dbReference>
<feature type="region of interest" description="Disordered" evidence="2">
    <location>
        <begin position="275"/>
        <end position="321"/>
    </location>
</feature>
<comment type="similarity">
    <text evidence="1">Belongs to the WAPL family.</text>
</comment>
<feature type="compositionally biased region" description="Polar residues" evidence="2">
    <location>
        <begin position="212"/>
        <end position="223"/>
    </location>
</feature>
<organism evidence="4 5">
    <name type="scientific">Diplocarpon rosae</name>
    <dbReference type="NCBI Taxonomy" id="946125"/>
    <lineage>
        <taxon>Eukaryota</taxon>
        <taxon>Fungi</taxon>
        <taxon>Dikarya</taxon>
        <taxon>Ascomycota</taxon>
        <taxon>Pezizomycotina</taxon>
        <taxon>Leotiomycetes</taxon>
        <taxon>Helotiales</taxon>
        <taxon>Drepanopezizaceae</taxon>
        <taxon>Diplocarpon</taxon>
    </lineage>
</organism>
<accession>A0AAD9WE82</accession>
<feature type="region of interest" description="Disordered" evidence="2">
    <location>
        <begin position="450"/>
        <end position="474"/>
    </location>
</feature>
<evidence type="ECO:0000313" key="4">
    <source>
        <dbReference type="EMBL" id="KAK2628442.1"/>
    </source>
</evidence>
<evidence type="ECO:0000256" key="2">
    <source>
        <dbReference type="SAM" id="MobiDB-lite"/>
    </source>
</evidence>
<evidence type="ECO:0000313" key="5">
    <source>
        <dbReference type="Proteomes" id="UP001285354"/>
    </source>
</evidence>
<proteinExistence type="inferred from homology"/>
<dbReference type="PANTHER" id="PTHR22100:SF13">
    <property type="entry name" value="WINGS APART-LIKE PROTEIN HOMOLOG"/>
    <property type="match status" value="1"/>
</dbReference>
<dbReference type="InterPro" id="IPR011989">
    <property type="entry name" value="ARM-like"/>
</dbReference>
<evidence type="ECO:0000259" key="3">
    <source>
        <dbReference type="Pfam" id="PF07814"/>
    </source>
</evidence>
<feature type="compositionally biased region" description="Polar residues" evidence="2">
    <location>
        <begin position="284"/>
        <end position="294"/>
    </location>
</feature>
<reference evidence="4" key="1">
    <citation type="submission" date="2023-06" db="EMBL/GenBank/DDBJ databases">
        <title>Draft genome of Marssonina rosae.</title>
        <authorList>
            <person name="Cheng Q."/>
        </authorList>
    </citation>
    <scope>NUCLEOTIDE SEQUENCE</scope>
    <source>
        <strain evidence="4">R4</strain>
    </source>
</reference>
<name>A0AAD9WE82_9HELO</name>
<feature type="region of interest" description="Disordered" evidence="2">
    <location>
        <begin position="1"/>
        <end position="235"/>
    </location>
</feature>
<gene>
    <name evidence="4" type="ORF">QTJ16_001545</name>
</gene>
<dbReference type="InterPro" id="IPR039874">
    <property type="entry name" value="WAPL"/>
</dbReference>
<dbReference type="PANTHER" id="PTHR22100">
    <property type="entry name" value="WINGS APART-LIKE PROTEIN HOMOLOG"/>
    <property type="match status" value="1"/>
</dbReference>
<protein>
    <recommendedName>
        <fullName evidence="3">Wings apart-like protein C-terminal domain-containing protein</fullName>
    </recommendedName>
</protein>
<dbReference type="Pfam" id="PF07814">
    <property type="entry name" value="WAPL"/>
    <property type="match status" value="1"/>
</dbReference>
<feature type="compositionally biased region" description="Basic and acidic residues" evidence="2">
    <location>
        <begin position="39"/>
        <end position="49"/>
    </location>
</feature>
<dbReference type="Proteomes" id="UP001285354">
    <property type="component" value="Unassembled WGS sequence"/>
</dbReference>
<keyword evidence="5" id="KW-1185">Reference proteome</keyword>